<protein>
    <recommendedName>
        <fullName evidence="5">RNA polymerase Rpb4/RPC9 core domain-containing protein</fullName>
    </recommendedName>
</protein>
<dbReference type="GO" id="GO:0006367">
    <property type="term" value="P:transcription initiation at RNA polymerase II promoter"/>
    <property type="evidence" value="ECO:0007669"/>
    <property type="project" value="EnsemblFungi"/>
</dbReference>
<comment type="subcellular location">
    <subcellularLocation>
        <location evidence="1">Nucleus</location>
    </subcellularLocation>
</comment>
<dbReference type="GO" id="GO:0003727">
    <property type="term" value="F:single-stranded RNA binding"/>
    <property type="evidence" value="ECO:0007669"/>
    <property type="project" value="EnsemblFungi"/>
</dbReference>
<dbReference type="Pfam" id="PF03874">
    <property type="entry name" value="RNA_pol_Rpb4"/>
    <property type="match status" value="1"/>
</dbReference>
<dbReference type="PANTHER" id="PTHR21297">
    <property type="entry name" value="DNA-DIRECTED RNA POLYMERASE II"/>
    <property type="match status" value="1"/>
</dbReference>
<dbReference type="InterPro" id="IPR006590">
    <property type="entry name" value="RNA_pol_Rpb4/RPC9_core"/>
</dbReference>
<dbReference type="GO" id="GO:1990328">
    <property type="term" value="C:RPB4-RPB7 complex"/>
    <property type="evidence" value="ECO:0007669"/>
    <property type="project" value="EnsemblFungi"/>
</dbReference>
<dbReference type="GO" id="GO:0000166">
    <property type="term" value="F:nucleotide binding"/>
    <property type="evidence" value="ECO:0007669"/>
    <property type="project" value="InterPro"/>
</dbReference>
<keyword evidence="7" id="KW-1185">Reference proteome</keyword>
<dbReference type="GO" id="GO:0003697">
    <property type="term" value="F:single-stranded DNA binding"/>
    <property type="evidence" value="ECO:0007669"/>
    <property type="project" value="EnsemblFungi"/>
</dbReference>
<dbReference type="EMBL" id="KV454479">
    <property type="protein sequence ID" value="ODV61522.1"/>
    <property type="molecule type" value="Genomic_DNA"/>
</dbReference>
<evidence type="ECO:0000313" key="7">
    <source>
        <dbReference type="Proteomes" id="UP000095038"/>
    </source>
</evidence>
<evidence type="ECO:0000256" key="4">
    <source>
        <dbReference type="SAM" id="MobiDB-lite"/>
    </source>
</evidence>
<dbReference type="FunCoup" id="A0A1D2VIR4">
    <property type="interactions" value="224"/>
</dbReference>
<dbReference type="STRING" id="1344418.A0A1D2VIR4"/>
<evidence type="ECO:0000256" key="3">
    <source>
        <dbReference type="ARBA" id="ARBA00025724"/>
    </source>
</evidence>
<evidence type="ECO:0000313" key="6">
    <source>
        <dbReference type="EMBL" id="ODV61522.1"/>
    </source>
</evidence>
<accession>A0A1D2VIR4</accession>
<dbReference type="InterPro" id="IPR045222">
    <property type="entry name" value="Rpb4-like"/>
</dbReference>
<gene>
    <name evidence="6" type="ORF">ASCRUDRAFT_7743</name>
</gene>
<feature type="region of interest" description="Disordered" evidence="4">
    <location>
        <begin position="1"/>
        <end position="23"/>
    </location>
</feature>
<dbReference type="GeneID" id="30967498"/>
<evidence type="ECO:0000259" key="5">
    <source>
        <dbReference type="SMART" id="SM00657"/>
    </source>
</evidence>
<dbReference type="Gene3D" id="1.20.1250.40">
    <property type="match status" value="1"/>
</dbReference>
<dbReference type="SMART" id="SM00657">
    <property type="entry name" value="RPOL4c"/>
    <property type="match status" value="1"/>
</dbReference>
<comment type="similarity">
    <text evidence="3">Belongs to the eukaryotic RPB4 RNA polymerase subunit family.</text>
</comment>
<dbReference type="GO" id="GO:0006368">
    <property type="term" value="P:transcription elongation by RNA polymerase II"/>
    <property type="evidence" value="ECO:0007669"/>
    <property type="project" value="EnsemblFungi"/>
</dbReference>
<organism evidence="6 7">
    <name type="scientific">Ascoidea rubescens DSM 1968</name>
    <dbReference type="NCBI Taxonomy" id="1344418"/>
    <lineage>
        <taxon>Eukaryota</taxon>
        <taxon>Fungi</taxon>
        <taxon>Dikarya</taxon>
        <taxon>Ascomycota</taxon>
        <taxon>Saccharomycotina</taxon>
        <taxon>Saccharomycetes</taxon>
        <taxon>Ascoideaceae</taxon>
        <taxon>Ascoidea</taxon>
    </lineage>
</organism>
<dbReference type="InterPro" id="IPR038324">
    <property type="entry name" value="Rpb4/RPC9_sf"/>
</dbReference>
<dbReference type="AlphaFoldDB" id="A0A1D2VIR4"/>
<feature type="domain" description="RNA polymerase Rpb4/RPC9 core" evidence="5">
    <location>
        <begin position="84"/>
        <end position="195"/>
    </location>
</feature>
<dbReference type="GO" id="GO:0005665">
    <property type="term" value="C:RNA polymerase II, core complex"/>
    <property type="evidence" value="ECO:0007669"/>
    <property type="project" value="EnsemblFungi"/>
</dbReference>
<dbReference type="OrthoDB" id="2186918at2759"/>
<dbReference type="GO" id="GO:0045948">
    <property type="term" value="P:positive regulation of translational initiation"/>
    <property type="evidence" value="ECO:0007669"/>
    <property type="project" value="EnsemblFungi"/>
</dbReference>
<evidence type="ECO:0000256" key="1">
    <source>
        <dbReference type="ARBA" id="ARBA00004123"/>
    </source>
</evidence>
<dbReference type="GO" id="GO:0000932">
    <property type="term" value="C:P-body"/>
    <property type="evidence" value="ECO:0007669"/>
    <property type="project" value="EnsemblFungi"/>
</dbReference>
<keyword evidence="2" id="KW-0539">Nucleus</keyword>
<dbReference type="RefSeq" id="XP_020047829.1">
    <property type="nucleotide sequence ID" value="XM_020193862.1"/>
</dbReference>
<dbReference type="InterPro" id="IPR005574">
    <property type="entry name" value="Rpb4/RPC9"/>
</dbReference>
<dbReference type="InParanoid" id="A0A1D2VIR4"/>
<name>A0A1D2VIR4_9ASCO</name>
<dbReference type="GO" id="GO:0000288">
    <property type="term" value="P:nuclear-transcribed mRNA catabolic process, deadenylation-dependent decay"/>
    <property type="evidence" value="ECO:0007669"/>
    <property type="project" value="EnsemblFungi"/>
</dbReference>
<reference evidence="7" key="1">
    <citation type="submission" date="2016-05" db="EMBL/GenBank/DDBJ databases">
        <title>Comparative genomics of biotechnologically important yeasts.</title>
        <authorList>
            <consortium name="DOE Joint Genome Institute"/>
            <person name="Riley R."/>
            <person name="Haridas S."/>
            <person name="Wolfe K.H."/>
            <person name="Lopes M.R."/>
            <person name="Hittinger C.T."/>
            <person name="Goker M."/>
            <person name="Salamov A."/>
            <person name="Wisecaver J."/>
            <person name="Long T.M."/>
            <person name="Aerts A.L."/>
            <person name="Barry K."/>
            <person name="Choi C."/>
            <person name="Clum A."/>
            <person name="Coughlan A.Y."/>
            <person name="Deshpande S."/>
            <person name="Douglass A.P."/>
            <person name="Hanson S.J."/>
            <person name="Klenk H.-P."/>
            <person name="Labutti K."/>
            <person name="Lapidus A."/>
            <person name="Lindquist E."/>
            <person name="Lipzen A."/>
            <person name="Meier-Kolthoff J.P."/>
            <person name="Ohm R.A."/>
            <person name="Otillar R.P."/>
            <person name="Pangilinan J."/>
            <person name="Peng Y."/>
            <person name="Rokas A."/>
            <person name="Rosa C.A."/>
            <person name="Scheuner C."/>
            <person name="Sibirny A.A."/>
            <person name="Slot J.C."/>
            <person name="Stielow J.B."/>
            <person name="Sun H."/>
            <person name="Kurtzman C.P."/>
            <person name="Blackwell M."/>
            <person name="Grigoriev I.V."/>
            <person name="Jeffries T.W."/>
        </authorList>
    </citation>
    <scope>NUCLEOTIDE SEQUENCE [LARGE SCALE GENOMIC DNA]</scope>
    <source>
        <strain evidence="7">DSM 1968</strain>
    </source>
</reference>
<proteinExistence type="inferred from homology"/>
<dbReference type="GO" id="GO:0003968">
    <property type="term" value="F:RNA-directed RNA polymerase activity"/>
    <property type="evidence" value="ECO:0007669"/>
    <property type="project" value="EnsemblFungi"/>
</dbReference>
<evidence type="ECO:0000256" key="2">
    <source>
        <dbReference type="ARBA" id="ARBA00023242"/>
    </source>
</evidence>
<feature type="region of interest" description="Disordered" evidence="4">
    <location>
        <begin position="73"/>
        <end position="94"/>
    </location>
</feature>
<dbReference type="InterPro" id="IPR010997">
    <property type="entry name" value="HRDC-like_sf"/>
</dbReference>
<dbReference type="GO" id="GO:0031369">
    <property type="term" value="F:translation initiation factor binding"/>
    <property type="evidence" value="ECO:0007669"/>
    <property type="project" value="EnsemblFungi"/>
</dbReference>
<dbReference type="Proteomes" id="UP000095038">
    <property type="component" value="Unassembled WGS sequence"/>
</dbReference>
<dbReference type="SUPFAM" id="SSF47819">
    <property type="entry name" value="HRDC-like"/>
    <property type="match status" value="1"/>
</dbReference>
<sequence>MNVTSSLGVRRRKRAQNLTEEEDATKLQLGEEFSLKRINQDGEESSLIALNLSEARILIREALKERKRQLYGEDSFTRANPSDPNNPNDDDIQNDDELITNVALTPNANEILKKTLHYLSYFARFRDEQSCTAVDNLLKNENHRFLHPFEIAQLGSLSCDTAEEAKTLIPSLNDKVREEDLQSVLDQLNSYETPN</sequence>